<evidence type="ECO:0000313" key="6">
    <source>
        <dbReference type="Proteomes" id="UP000494365"/>
    </source>
</evidence>
<dbReference type="PANTHER" id="PTHR46847:SF1">
    <property type="entry name" value="D-ALLOSE-BINDING PERIPLASMIC PROTEIN-RELATED"/>
    <property type="match status" value="1"/>
</dbReference>
<dbReference type="SUPFAM" id="SSF53822">
    <property type="entry name" value="Periplasmic binding protein-like I"/>
    <property type="match status" value="1"/>
</dbReference>
<proteinExistence type="inferred from homology"/>
<protein>
    <recommendedName>
        <fullName evidence="4">Periplasmic binding protein domain-containing protein</fullName>
    </recommendedName>
</protein>
<comment type="subcellular location">
    <subcellularLocation>
        <location evidence="1">Cell envelope</location>
    </subcellularLocation>
</comment>
<evidence type="ECO:0000313" key="5">
    <source>
        <dbReference type="EMBL" id="CAB3809141.1"/>
    </source>
</evidence>
<reference evidence="5 6" key="1">
    <citation type="submission" date="2020-04" db="EMBL/GenBank/DDBJ databases">
        <authorList>
            <person name="De Canck E."/>
        </authorList>
    </citation>
    <scope>NUCLEOTIDE SEQUENCE [LARGE SCALE GENOMIC DNA]</scope>
    <source>
        <strain evidence="5 6">LMG 28614</strain>
    </source>
</reference>
<gene>
    <name evidence="5" type="ORF">LMG28614_06958</name>
</gene>
<evidence type="ECO:0000256" key="1">
    <source>
        <dbReference type="ARBA" id="ARBA00004196"/>
    </source>
</evidence>
<accession>A0A6S7BZ00</accession>
<comment type="similarity">
    <text evidence="2">Belongs to the bacterial solute-binding protein 2 family.</text>
</comment>
<feature type="domain" description="Periplasmic binding protein" evidence="4">
    <location>
        <begin position="110"/>
        <end position="373"/>
    </location>
</feature>
<dbReference type="Pfam" id="PF13407">
    <property type="entry name" value="Peripla_BP_4"/>
    <property type="match status" value="1"/>
</dbReference>
<dbReference type="PANTHER" id="PTHR46847">
    <property type="entry name" value="D-ALLOSE-BINDING PERIPLASMIC PROTEIN-RELATED"/>
    <property type="match status" value="1"/>
</dbReference>
<dbReference type="GO" id="GO:0030313">
    <property type="term" value="C:cell envelope"/>
    <property type="evidence" value="ECO:0007669"/>
    <property type="project" value="UniProtKB-SubCell"/>
</dbReference>
<sequence>MTDDVRPLGCKIVFAGSLRGAFRYVFKGGQSTPMGPVGNNMRGLVLAWVCACMLPVAKAQGLLPAPAPGASFAASNDLALAHRVVDAAARPATPWNGPRSGPRAQAAKRIAVVAEDLRNGGILGVVDGVLEAARVIGWSVKISDSAGKPDLRLKMLANALASRPNGLIIVGGDAHALLPGLQPFAERSIPIVGWHVAAHAGSVPGTPVAMNVATNPLEVARVTALAAIVQSGGHAGVVIFTDSNFQIAKDKADAMAAVVRACSGCTLLEVRDVPISRNQELMPGTTRTLLARYGRRWTHALAINDIYFDYAAPVLTQEGMPDTAVAMLSAGDGSESAFLRIRTGTFQRGTVAEPLNLHGWQLVDEMNRLFAGEGVTGYVFPVHLVTADNITADGGDRLLYDPANGYRDIYRRIWQRP</sequence>
<keyword evidence="3" id="KW-0732">Signal</keyword>
<dbReference type="Gene3D" id="3.40.50.2300">
    <property type="match status" value="2"/>
</dbReference>
<dbReference type="AlphaFoldDB" id="A0A6S7BZ00"/>
<keyword evidence="6" id="KW-1185">Reference proteome</keyword>
<dbReference type="InterPro" id="IPR028082">
    <property type="entry name" value="Peripla_BP_I"/>
</dbReference>
<dbReference type="GO" id="GO:0030246">
    <property type="term" value="F:carbohydrate binding"/>
    <property type="evidence" value="ECO:0007669"/>
    <property type="project" value="UniProtKB-ARBA"/>
</dbReference>
<evidence type="ECO:0000259" key="4">
    <source>
        <dbReference type="Pfam" id="PF13407"/>
    </source>
</evidence>
<organism evidence="5 6">
    <name type="scientific">Paraburkholderia ultramafica</name>
    <dbReference type="NCBI Taxonomy" id="1544867"/>
    <lineage>
        <taxon>Bacteria</taxon>
        <taxon>Pseudomonadati</taxon>
        <taxon>Pseudomonadota</taxon>
        <taxon>Betaproteobacteria</taxon>
        <taxon>Burkholderiales</taxon>
        <taxon>Burkholderiaceae</taxon>
        <taxon>Paraburkholderia</taxon>
    </lineage>
</organism>
<evidence type="ECO:0000256" key="3">
    <source>
        <dbReference type="ARBA" id="ARBA00022729"/>
    </source>
</evidence>
<evidence type="ECO:0000256" key="2">
    <source>
        <dbReference type="ARBA" id="ARBA00007639"/>
    </source>
</evidence>
<dbReference type="Proteomes" id="UP000494365">
    <property type="component" value="Unassembled WGS sequence"/>
</dbReference>
<dbReference type="InterPro" id="IPR025997">
    <property type="entry name" value="SBP_2_dom"/>
</dbReference>
<dbReference type="EMBL" id="CADIKK010000067">
    <property type="protein sequence ID" value="CAB3809141.1"/>
    <property type="molecule type" value="Genomic_DNA"/>
</dbReference>
<name>A0A6S7BZ00_9BURK</name>